<evidence type="ECO:0000256" key="1">
    <source>
        <dbReference type="SAM" id="Coils"/>
    </source>
</evidence>
<keyword evidence="5" id="KW-1185">Reference proteome</keyword>
<dbReference type="Proteomes" id="UP000186917">
    <property type="component" value="Unassembled WGS sequence"/>
</dbReference>
<keyword evidence="4" id="KW-0418">Kinase</keyword>
<dbReference type="AlphaFoldDB" id="A0A173MB63"/>
<organism evidence="4 5">
    <name type="scientific">Filimonas lacunae</name>
    <dbReference type="NCBI Taxonomy" id="477680"/>
    <lineage>
        <taxon>Bacteria</taxon>
        <taxon>Pseudomonadati</taxon>
        <taxon>Bacteroidota</taxon>
        <taxon>Chitinophagia</taxon>
        <taxon>Chitinophagales</taxon>
        <taxon>Chitinophagaceae</taxon>
        <taxon>Filimonas</taxon>
    </lineage>
</organism>
<keyword evidence="4" id="KW-0808">Transferase</keyword>
<dbReference type="EMBL" id="FTOR01000011">
    <property type="protein sequence ID" value="SIT32076.1"/>
    <property type="molecule type" value="Genomic_DNA"/>
</dbReference>
<dbReference type="GO" id="GO:0000155">
    <property type="term" value="F:phosphorelay sensor kinase activity"/>
    <property type="evidence" value="ECO:0007669"/>
    <property type="project" value="InterPro"/>
</dbReference>
<feature type="coiled-coil region" evidence="1">
    <location>
        <begin position="35"/>
        <end position="62"/>
    </location>
</feature>
<gene>
    <name evidence="4" type="ORF">SAMN05421788_11116</name>
</gene>
<evidence type="ECO:0000259" key="3">
    <source>
        <dbReference type="Pfam" id="PF06580"/>
    </source>
</evidence>
<proteinExistence type="predicted"/>
<dbReference type="KEGG" id="fln:FLA_0784"/>
<keyword evidence="2" id="KW-0472">Membrane</keyword>
<dbReference type="STRING" id="477680.SAMN05421788_11116"/>
<protein>
    <submittedName>
        <fullName evidence="4">Histidine kinase</fullName>
    </submittedName>
</protein>
<reference evidence="5" key="1">
    <citation type="submission" date="2017-01" db="EMBL/GenBank/DDBJ databases">
        <authorList>
            <person name="Varghese N."/>
            <person name="Submissions S."/>
        </authorList>
    </citation>
    <scope>NUCLEOTIDE SEQUENCE [LARGE SCALE GENOMIC DNA]</scope>
    <source>
        <strain evidence="5">DSM 21054</strain>
    </source>
</reference>
<dbReference type="GO" id="GO:0016020">
    <property type="term" value="C:membrane"/>
    <property type="evidence" value="ECO:0007669"/>
    <property type="project" value="InterPro"/>
</dbReference>
<name>A0A173MB63_9BACT</name>
<dbReference type="InterPro" id="IPR010559">
    <property type="entry name" value="Sig_transdc_His_kin_internal"/>
</dbReference>
<evidence type="ECO:0000313" key="4">
    <source>
        <dbReference type="EMBL" id="SIT32076.1"/>
    </source>
</evidence>
<evidence type="ECO:0000313" key="5">
    <source>
        <dbReference type="Proteomes" id="UP000186917"/>
    </source>
</evidence>
<dbReference type="PANTHER" id="PTHR34220:SF7">
    <property type="entry name" value="SENSOR HISTIDINE KINASE YPDA"/>
    <property type="match status" value="1"/>
</dbReference>
<evidence type="ECO:0000256" key="2">
    <source>
        <dbReference type="SAM" id="Phobius"/>
    </source>
</evidence>
<feature type="transmembrane region" description="Helical" evidence="2">
    <location>
        <begin position="12"/>
        <end position="33"/>
    </location>
</feature>
<dbReference type="Pfam" id="PF06580">
    <property type="entry name" value="His_kinase"/>
    <property type="match status" value="1"/>
</dbReference>
<sequence>MYLLQLTISYNTSTAIVSALLLLALCAIILLYVRLRKAQHHNRQYAEKYKELELKVHSLQLESINYKLNPHLFKNILNSIQSHAYQTYYALDKLSNVLDYILYESDRQYVSLREEIEFALSLIEINRIKVSPLFDLRIKNKTDESNTLLDQKLIAPLITIDLIENAFKHADLQSENAFIAIVFELKGPVFTLTVSNKISSKSPLKKQKGGFGKDSLQKRLSVIYQQHYELDQFAEGDVYIAHLKINLLEHKNKMLATG</sequence>
<keyword evidence="2" id="KW-0812">Transmembrane</keyword>
<accession>A0A173MB63</accession>
<dbReference type="InterPro" id="IPR050640">
    <property type="entry name" value="Bact_2-comp_sensor_kinase"/>
</dbReference>
<feature type="domain" description="Signal transduction histidine kinase internal region" evidence="3">
    <location>
        <begin position="60"/>
        <end position="130"/>
    </location>
</feature>
<keyword evidence="2" id="KW-1133">Transmembrane helix</keyword>
<dbReference type="PANTHER" id="PTHR34220">
    <property type="entry name" value="SENSOR HISTIDINE KINASE YPDA"/>
    <property type="match status" value="1"/>
</dbReference>
<keyword evidence="1" id="KW-0175">Coiled coil</keyword>